<dbReference type="Proteomes" id="UP000499080">
    <property type="component" value="Unassembled WGS sequence"/>
</dbReference>
<evidence type="ECO:0000313" key="2">
    <source>
        <dbReference type="Proteomes" id="UP000499080"/>
    </source>
</evidence>
<comment type="caution">
    <text evidence="1">The sequence shown here is derived from an EMBL/GenBank/DDBJ whole genome shotgun (WGS) entry which is preliminary data.</text>
</comment>
<reference evidence="1 2" key="1">
    <citation type="journal article" date="2019" name="Sci. Rep.">
        <title>Orb-weaving spider Araneus ventricosus genome elucidates the spidroin gene catalogue.</title>
        <authorList>
            <person name="Kono N."/>
            <person name="Nakamura H."/>
            <person name="Ohtoshi R."/>
            <person name="Moran D.A.P."/>
            <person name="Shinohara A."/>
            <person name="Yoshida Y."/>
            <person name="Fujiwara M."/>
            <person name="Mori M."/>
            <person name="Tomita M."/>
            <person name="Arakawa K."/>
        </authorList>
    </citation>
    <scope>NUCLEOTIDE SEQUENCE [LARGE SCALE GENOMIC DNA]</scope>
</reference>
<organism evidence="1 2">
    <name type="scientific">Araneus ventricosus</name>
    <name type="common">Orbweaver spider</name>
    <name type="synonym">Epeira ventricosa</name>
    <dbReference type="NCBI Taxonomy" id="182803"/>
    <lineage>
        <taxon>Eukaryota</taxon>
        <taxon>Metazoa</taxon>
        <taxon>Ecdysozoa</taxon>
        <taxon>Arthropoda</taxon>
        <taxon>Chelicerata</taxon>
        <taxon>Arachnida</taxon>
        <taxon>Araneae</taxon>
        <taxon>Araneomorphae</taxon>
        <taxon>Entelegynae</taxon>
        <taxon>Araneoidea</taxon>
        <taxon>Araneidae</taxon>
        <taxon>Araneus</taxon>
    </lineage>
</organism>
<evidence type="ECO:0000313" key="1">
    <source>
        <dbReference type="EMBL" id="GBM76796.1"/>
    </source>
</evidence>
<sequence length="99" mass="11374">MIHKLFHYDVRCIDQQIYFNKLTYESDDGSERNTESGRRMFKAAKTRGSICKKGVIAKKLKLDSCEKTKKSEFLTLVTSAQTENIMQCPAYDGIYVDPP</sequence>
<keyword evidence="2" id="KW-1185">Reference proteome</keyword>
<name>A0A4Y2IIJ6_ARAVE</name>
<protein>
    <submittedName>
        <fullName evidence="1">Uncharacterized protein</fullName>
    </submittedName>
</protein>
<dbReference type="AlphaFoldDB" id="A0A4Y2IIJ6"/>
<accession>A0A4Y2IIJ6</accession>
<dbReference type="EMBL" id="BGPR01002646">
    <property type="protein sequence ID" value="GBM76796.1"/>
    <property type="molecule type" value="Genomic_DNA"/>
</dbReference>
<gene>
    <name evidence="1" type="ORF">AVEN_59139_1</name>
</gene>
<proteinExistence type="predicted"/>